<reference evidence="1" key="1">
    <citation type="journal article" date="2015" name="Nature">
        <title>Complex archaea that bridge the gap between prokaryotes and eukaryotes.</title>
        <authorList>
            <person name="Spang A."/>
            <person name="Saw J.H."/>
            <person name="Jorgensen S.L."/>
            <person name="Zaremba-Niedzwiedzka K."/>
            <person name="Martijn J."/>
            <person name="Lind A.E."/>
            <person name="van Eijk R."/>
            <person name="Schleper C."/>
            <person name="Guy L."/>
            <person name="Ettema T.J."/>
        </authorList>
    </citation>
    <scope>NUCLEOTIDE SEQUENCE</scope>
</reference>
<proteinExistence type="predicted"/>
<name>A0A0F9PG46_9ZZZZ</name>
<accession>A0A0F9PG46</accession>
<protein>
    <recommendedName>
        <fullName evidence="2">HK97 gp10 family phage protein</fullName>
    </recommendedName>
</protein>
<gene>
    <name evidence="1" type="ORF">LCGC14_1220030</name>
</gene>
<organism evidence="1">
    <name type="scientific">marine sediment metagenome</name>
    <dbReference type="NCBI Taxonomy" id="412755"/>
    <lineage>
        <taxon>unclassified sequences</taxon>
        <taxon>metagenomes</taxon>
        <taxon>ecological metagenomes</taxon>
    </lineage>
</organism>
<comment type="caution">
    <text evidence="1">The sequence shown here is derived from an EMBL/GenBank/DDBJ whole genome shotgun (WGS) entry which is preliminary data.</text>
</comment>
<dbReference type="EMBL" id="LAZR01006414">
    <property type="protein sequence ID" value="KKM92272.1"/>
    <property type="molecule type" value="Genomic_DNA"/>
</dbReference>
<sequence>MPISEDNTKKFFNEVSNTVDTNVKKATLMVERDAKILCPVLTGTLKRSITHAFPSPHTAIVGSNVEYAPHVELGTSKMSPRSFLRAALAKNMRAIKKLLT</sequence>
<evidence type="ECO:0000313" key="1">
    <source>
        <dbReference type="EMBL" id="KKM92272.1"/>
    </source>
</evidence>
<dbReference type="AlphaFoldDB" id="A0A0F9PG46"/>
<evidence type="ECO:0008006" key="2">
    <source>
        <dbReference type="Google" id="ProtNLM"/>
    </source>
</evidence>